<dbReference type="EMBL" id="CP003058">
    <property type="protein sequence ID" value="AEQ21858.1"/>
    <property type="molecule type" value="Genomic_DNA"/>
</dbReference>
<keyword evidence="1" id="KW-1133">Transmembrane helix</keyword>
<dbReference type="PATRIC" id="fig|568816.4.peg.601"/>
<dbReference type="HOGENOM" id="CLU_048533_0_0_9"/>
<dbReference type="InParanoid" id="G4Q464"/>
<keyword evidence="3" id="KW-1185">Reference proteome</keyword>
<evidence type="ECO:0000256" key="1">
    <source>
        <dbReference type="SAM" id="Phobius"/>
    </source>
</evidence>
<dbReference type="eggNOG" id="COG3314">
    <property type="taxonomic scope" value="Bacteria"/>
</dbReference>
<feature type="transmembrane region" description="Helical" evidence="1">
    <location>
        <begin position="12"/>
        <end position="30"/>
    </location>
</feature>
<dbReference type="STRING" id="568816.Acin_0619"/>
<accession>G4Q464</accession>
<reference evidence="2 3" key="1">
    <citation type="journal article" date="2011" name="J. Bacteriol.">
        <title>Complete genome sequence of Acidaminococcus intestini RYC-MR95, a Gram-negative bacterium from the phylum Firmicutes.</title>
        <authorList>
            <person name="D'Auria G."/>
            <person name="Galan J.C."/>
            <person name="Rodriguez-Alcayna M."/>
            <person name="Moya A."/>
            <person name="Baquero F."/>
            <person name="Latorre A."/>
        </authorList>
    </citation>
    <scope>NUCLEOTIDE SEQUENCE [LARGE SCALE GENOMIC DNA]</scope>
    <source>
        <strain evidence="2 3">RyC-MR95</strain>
    </source>
</reference>
<feature type="transmembrane region" description="Helical" evidence="1">
    <location>
        <begin position="50"/>
        <end position="72"/>
    </location>
</feature>
<feature type="transmembrane region" description="Helical" evidence="1">
    <location>
        <begin position="387"/>
        <end position="408"/>
    </location>
</feature>
<feature type="transmembrane region" description="Helical" evidence="1">
    <location>
        <begin position="93"/>
        <end position="113"/>
    </location>
</feature>
<feature type="transmembrane region" description="Helical" evidence="1">
    <location>
        <begin position="237"/>
        <end position="257"/>
    </location>
</feature>
<dbReference type="KEGG" id="ain:Acin_0619"/>
<feature type="transmembrane region" description="Helical" evidence="1">
    <location>
        <begin position="174"/>
        <end position="197"/>
    </location>
</feature>
<evidence type="ECO:0000313" key="3">
    <source>
        <dbReference type="Proteomes" id="UP000007093"/>
    </source>
</evidence>
<feature type="transmembrane region" description="Helical" evidence="1">
    <location>
        <begin position="209"/>
        <end position="231"/>
    </location>
</feature>
<protein>
    <submittedName>
        <fullName evidence="2">Nucleoside recognition protein</fullName>
    </submittedName>
</protein>
<feature type="transmembrane region" description="Helical" evidence="1">
    <location>
        <begin position="150"/>
        <end position="168"/>
    </location>
</feature>
<dbReference type="GeneID" id="92878085"/>
<keyword evidence="1" id="KW-0812">Transmembrane</keyword>
<name>G4Q464_ACIIR</name>
<dbReference type="Proteomes" id="UP000007093">
    <property type="component" value="Chromosome"/>
</dbReference>
<feature type="transmembrane region" description="Helical" evidence="1">
    <location>
        <begin position="310"/>
        <end position="336"/>
    </location>
</feature>
<organism evidence="2 3">
    <name type="scientific">Acidaminococcus intestini (strain RyC-MR95)</name>
    <dbReference type="NCBI Taxonomy" id="568816"/>
    <lineage>
        <taxon>Bacteria</taxon>
        <taxon>Bacillati</taxon>
        <taxon>Bacillota</taxon>
        <taxon>Negativicutes</taxon>
        <taxon>Acidaminococcales</taxon>
        <taxon>Acidaminococcaceae</taxon>
        <taxon>Acidaminococcus</taxon>
    </lineage>
</organism>
<proteinExistence type="predicted"/>
<sequence length="442" mass="48591">MDTVSLKNLLKFVVGTLLGLFLVVIPLNFGKNVDTFTFYYLKKFVSWMGHPLEILMTTIIVLSAFIAWIDVLAKPKWIEDHPMCRSLFSCTKFEAFVRLLGAVFAVCSCFTLGPEFMTSIDTGGTMLPLATQLSILIPPMILFQTFILEFGLMEFLGTIIGFIMKPLFKVTEMASVSIISAWLGPVSAGAMAAKQFFDEGYFTVKEAATVAACFAVSSIGWCSLVANVLGVMDYFSYFYLTIVVVGIILAIATVRIPPLSLYPESYKPGVERKEYRAIDGSRLTRATVLACERAETAGIKNFTDKISSMVSYVVSLQPIVMCYGMVALILCTYTPILTYLSYPIGWFMDLTGVPEAYTAAPAIISGFADNYLPIILGKAVASPQTKFIVGTMSILELIYMSEIGALLISTKLVKNMGHVALIFIERTVIALPFVVLISTIIF</sequence>
<evidence type="ECO:0000313" key="2">
    <source>
        <dbReference type="EMBL" id="AEQ21858.1"/>
    </source>
</evidence>
<dbReference type="RefSeq" id="WP_009015608.1">
    <property type="nucleotide sequence ID" value="NC_016077.1"/>
</dbReference>
<feature type="transmembrane region" description="Helical" evidence="1">
    <location>
        <begin position="420"/>
        <end position="441"/>
    </location>
</feature>
<dbReference type="AlphaFoldDB" id="G4Q464"/>
<gene>
    <name evidence="2" type="ordered locus">Acin_0619</name>
</gene>
<keyword evidence="1" id="KW-0472">Membrane</keyword>